<dbReference type="RefSeq" id="WP_243516382.1">
    <property type="nucleotide sequence ID" value="NZ_CP094534.1"/>
</dbReference>
<evidence type="ECO:0000256" key="1">
    <source>
        <dbReference type="SAM" id="MobiDB-lite"/>
    </source>
</evidence>
<feature type="region of interest" description="Disordered" evidence="1">
    <location>
        <begin position="1"/>
        <end position="21"/>
    </location>
</feature>
<evidence type="ECO:0000313" key="2">
    <source>
        <dbReference type="EMBL" id="UOE34972.1"/>
    </source>
</evidence>
<dbReference type="EMBL" id="CP094534">
    <property type="protein sequence ID" value="UOE34972.1"/>
    <property type="molecule type" value="Genomic_DNA"/>
</dbReference>
<feature type="compositionally biased region" description="Polar residues" evidence="1">
    <location>
        <begin position="53"/>
        <end position="67"/>
    </location>
</feature>
<reference evidence="2 3" key="1">
    <citation type="submission" date="2022-03" db="EMBL/GenBank/DDBJ databases">
        <title>Hymenobactersp. isolated from the air.</title>
        <authorList>
            <person name="Won M."/>
            <person name="Kwon S.-W."/>
        </authorList>
    </citation>
    <scope>NUCLEOTIDE SEQUENCE [LARGE SCALE GENOMIC DNA]</scope>
    <source>
        <strain evidence="2 3">KACC 22596</strain>
    </source>
</reference>
<evidence type="ECO:0000313" key="3">
    <source>
        <dbReference type="Proteomes" id="UP000831390"/>
    </source>
</evidence>
<gene>
    <name evidence="2" type="ORF">MTP16_04805</name>
</gene>
<name>A0ABY4B720_9BACT</name>
<proteinExistence type="predicted"/>
<feature type="region of interest" description="Disordered" evidence="1">
    <location>
        <begin position="42"/>
        <end position="69"/>
    </location>
</feature>
<protein>
    <submittedName>
        <fullName evidence="2">Uncharacterized protein</fullName>
    </submittedName>
</protein>
<accession>A0ABY4B720</accession>
<feature type="compositionally biased region" description="Gly residues" evidence="1">
    <location>
        <begin position="1"/>
        <end position="10"/>
    </location>
</feature>
<sequence>MHPASKGGGQELKSGSKKNKNFPLSLATSKLLLTFALPIEKKGKTKQEKQAGNGRTITPTGHGTRSLNVWKRQVVRASGSNVGSSNYKRNTKT</sequence>
<organism evidence="2 3">
    <name type="scientific">Hymenobacter monticola</name>
    <dbReference type="NCBI Taxonomy" id="1705399"/>
    <lineage>
        <taxon>Bacteria</taxon>
        <taxon>Pseudomonadati</taxon>
        <taxon>Bacteroidota</taxon>
        <taxon>Cytophagia</taxon>
        <taxon>Cytophagales</taxon>
        <taxon>Hymenobacteraceae</taxon>
        <taxon>Hymenobacter</taxon>
    </lineage>
</organism>
<keyword evidence="3" id="KW-1185">Reference proteome</keyword>
<dbReference type="Proteomes" id="UP000831390">
    <property type="component" value="Chromosome"/>
</dbReference>